<name>X0UI59_9ZZZZ</name>
<evidence type="ECO:0000313" key="2">
    <source>
        <dbReference type="EMBL" id="GAG05300.1"/>
    </source>
</evidence>
<gene>
    <name evidence="2" type="ORF">S01H1_44172</name>
</gene>
<protein>
    <submittedName>
        <fullName evidence="2">Uncharacterized protein</fullName>
    </submittedName>
</protein>
<comment type="caution">
    <text evidence="2">The sequence shown here is derived from an EMBL/GenBank/DDBJ whole genome shotgun (WGS) entry which is preliminary data.</text>
</comment>
<proteinExistence type="predicted"/>
<reference evidence="2" key="1">
    <citation type="journal article" date="2014" name="Front. Microbiol.">
        <title>High frequency of phylogenetically diverse reductive dehalogenase-homologous genes in deep subseafloor sedimentary metagenomes.</title>
        <authorList>
            <person name="Kawai M."/>
            <person name="Futagami T."/>
            <person name="Toyoda A."/>
            <person name="Takaki Y."/>
            <person name="Nishi S."/>
            <person name="Hori S."/>
            <person name="Arai W."/>
            <person name="Tsubouchi T."/>
            <person name="Morono Y."/>
            <person name="Uchiyama I."/>
            <person name="Ito T."/>
            <person name="Fujiyama A."/>
            <person name="Inagaki F."/>
            <person name="Takami H."/>
        </authorList>
    </citation>
    <scope>NUCLEOTIDE SEQUENCE</scope>
    <source>
        <strain evidence="2">Expedition CK06-06</strain>
    </source>
</reference>
<sequence>MYMMITIGLVGFIVSLCCLCYFIGRNDAEKRMTPYRDPRIDTGEIVEIKVTAQDYIQLKRITPEDLEDPARMAEVGRCLSFYYRTVDKL</sequence>
<organism evidence="2">
    <name type="scientific">marine sediment metagenome</name>
    <dbReference type="NCBI Taxonomy" id="412755"/>
    <lineage>
        <taxon>unclassified sequences</taxon>
        <taxon>metagenomes</taxon>
        <taxon>ecological metagenomes</taxon>
    </lineage>
</organism>
<evidence type="ECO:0000256" key="1">
    <source>
        <dbReference type="SAM" id="Phobius"/>
    </source>
</evidence>
<feature type="transmembrane region" description="Helical" evidence="1">
    <location>
        <begin position="6"/>
        <end position="24"/>
    </location>
</feature>
<keyword evidence="1" id="KW-0472">Membrane</keyword>
<accession>X0UI59</accession>
<keyword evidence="1" id="KW-1133">Transmembrane helix</keyword>
<dbReference type="AlphaFoldDB" id="X0UI59"/>
<dbReference type="EMBL" id="BARS01028167">
    <property type="protein sequence ID" value="GAG05300.1"/>
    <property type="molecule type" value="Genomic_DNA"/>
</dbReference>
<keyword evidence="1" id="KW-0812">Transmembrane</keyword>